<evidence type="ECO:0008006" key="4">
    <source>
        <dbReference type="Google" id="ProtNLM"/>
    </source>
</evidence>
<gene>
    <name evidence="2" type="ORF">DFP97_12291</name>
</gene>
<sequence length="296" mass="34283">MGFTIATYVLYSIIIFIYLFAAKLLGNILNAKLPEKETILQRIKYQNLKMRDVFISPELEKEFMNAGYPFKLNAKRFQIWRFLIAFGLLGFGIYNFFYKPGLAPVIKVLYLACPLLFLTLITNPKRKTMKAIFQMYQNRNDYLKNQELFMVYSMITDELKDAGNQVINILDLIRKLRLYTPRIRGSINKGLRNNKSGIDVVMNIIGDDIGTEEAKEVCKIIAGMQNAGQQNVHELIAKREDTYIATLRANRQKRRTTLTNIVNPIVWLPLFVYIMNIMFVVMQMISSMSNSLTTLK</sequence>
<feature type="transmembrane region" description="Helical" evidence="1">
    <location>
        <begin position="261"/>
        <end position="285"/>
    </location>
</feature>
<dbReference type="AlphaFoldDB" id="A0A368VJE8"/>
<dbReference type="OrthoDB" id="2541519at2"/>
<name>A0A368VJE8_9BACL</name>
<reference evidence="2 3" key="1">
    <citation type="submission" date="2018-07" db="EMBL/GenBank/DDBJ databases">
        <title>Genomic Encyclopedia of Type Strains, Phase III (KMG-III): the genomes of soil and plant-associated and newly described type strains.</title>
        <authorList>
            <person name="Whitman W."/>
        </authorList>
    </citation>
    <scope>NUCLEOTIDE SEQUENCE [LARGE SCALE GENOMIC DNA]</scope>
    <source>
        <strain evidence="2 3">CECT 7506</strain>
    </source>
</reference>
<protein>
    <recommendedName>
        <fullName evidence="4">Tight adherence protein C</fullName>
    </recommendedName>
</protein>
<feature type="transmembrane region" description="Helical" evidence="1">
    <location>
        <begin position="79"/>
        <end position="97"/>
    </location>
</feature>
<dbReference type="Proteomes" id="UP000252415">
    <property type="component" value="Unassembled WGS sequence"/>
</dbReference>
<dbReference type="EMBL" id="QPJD01000022">
    <property type="protein sequence ID" value="RCW41655.1"/>
    <property type="molecule type" value="Genomic_DNA"/>
</dbReference>
<feature type="transmembrane region" description="Helical" evidence="1">
    <location>
        <begin position="103"/>
        <end position="121"/>
    </location>
</feature>
<dbReference type="RefSeq" id="WP_114383751.1">
    <property type="nucleotide sequence ID" value="NZ_QPJD01000022.1"/>
</dbReference>
<comment type="caution">
    <text evidence="2">The sequence shown here is derived from an EMBL/GenBank/DDBJ whole genome shotgun (WGS) entry which is preliminary data.</text>
</comment>
<organism evidence="2 3">
    <name type="scientific">Paenibacillus prosopidis</name>
    <dbReference type="NCBI Taxonomy" id="630520"/>
    <lineage>
        <taxon>Bacteria</taxon>
        <taxon>Bacillati</taxon>
        <taxon>Bacillota</taxon>
        <taxon>Bacilli</taxon>
        <taxon>Bacillales</taxon>
        <taxon>Paenibacillaceae</taxon>
        <taxon>Paenibacillus</taxon>
    </lineage>
</organism>
<proteinExistence type="predicted"/>
<keyword evidence="1" id="KW-0812">Transmembrane</keyword>
<evidence type="ECO:0000256" key="1">
    <source>
        <dbReference type="SAM" id="Phobius"/>
    </source>
</evidence>
<keyword evidence="3" id="KW-1185">Reference proteome</keyword>
<accession>A0A368VJE8</accession>
<keyword evidence="1" id="KW-0472">Membrane</keyword>
<feature type="transmembrane region" description="Helical" evidence="1">
    <location>
        <begin position="6"/>
        <end position="26"/>
    </location>
</feature>
<evidence type="ECO:0000313" key="2">
    <source>
        <dbReference type="EMBL" id="RCW41655.1"/>
    </source>
</evidence>
<evidence type="ECO:0000313" key="3">
    <source>
        <dbReference type="Proteomes" id="UP000252415"/>
    </source>
</evidence>
<keyword evidence="1" id="KW-1133">Transmembrane helix</keyword>